<organism evidence="2">
    <name type="scientific">Arion vulgaris</name>
    <dbReference type="NCBI Taxonomy" id="1028688"/>
    <lineage>
        <taxon>Eukaryota</taxon>
        <taxon>Metazoa</taxon>
        <taxon>Spiralia</taxon>
        <taxon>Lophotrochozoa</taxon>
        <taxon>Mollusca</taxon>
        <taxon>Gastropoda</taxon>
        <taxon>Heterobranchia</taxon>
        <taxon>Euthyneura</taxon>
        <taxon>Panpulmonata</taxon>
        <taxon>Eupulmonata</taxon>
        <taxon>Stylommatophora</taxon>
        <taxon>Helicina</taxon>
        <taxon>Arionoidea</taxon>
        <taxon>Arionidae</taxon>
        <taxon>Arion</taxon>
    </lineage>
</organism>
<dbReference type="EMBL" id="HACG01010848">
    <property type="protein sequence ID" value="CEK57713.1"/>
    <property type="molecule type" value="Transcribed_RNA"/>
</dbReference>
<feature type="non-terminal residue" evidence="2">
    <location>
        <position position="1"/>
    </location>
</feature>
<feature type="region of interest" description="Disordered" evidence="1">
    <location>
        <begin position="1"/>
        <end position="39"/>
    </location>
</feature>
<feature type="compositionally biased region" description="Basic and acidic residues" evidence="1">
    <location>
        <begin position="200"/>
        <end position="210"/>
    </location>
</feature>
<proteinExistence type="predicted"/>
<dbReference type="AlphaFoldDB" id="A0A0B6YN92"/>
<feature type="non-terminal residue" evidence="2">
    <location>
        <position position="312"/>
    </location>
</feature>
<feature type="region of interest" description="Disordered" evidence="1">
    <location>
        <begin position="61"/>
        <end position="106"/>
    </location>
</feature>
<evidence type="ECO:0000256" key="1">
    <source>
        <dbReference type="SAM" id="MobiDB-lite"/>
    </source>
</evidence>
<feature type="compositionally biased region" description="Acidic residues" evidence="1">
    <location>
        <begin position="211"/>
        <end position="227"/>
    </location>
</feature>
<feature type="compositionally biased region" description="Basic and acidic residues" evidence="1">
    <location>
        <begin position="176"/>
        <end position="194"/>
    </location>
</feature>
<evidence type="ECO:0000313" key="2">
    <source>
        <dbReference type="EMBL" id="CEK57713.1"/>
    </source>
</evidence>
<reference evidence="2" key="1">
    <citation type="submission" date="2014-12" db="EMBL/GenBank/DDBJ databases">
        <title>Insight into the proteome of Arion vulgaris.</title>
        <authorList>
            <person name="Aradska J."/>
            <person name="Bulat T."/>
            <person name="Smidak R."/>
            <person name="Sarate P."/>
            <person name="Gangsoo J."/>
            <person name="Sialana F."/>
            <person name="Bilban M."/>
            <person name="Lubec G."/>
        </authorList>
    </citation>
    <scope>NUCLEOTIDE SEQUENCE</scope>
    <source>
        <tissue evidence="2">Skin</tissue>
    </source>
</reference>
<feature type="region of interest" description="Disordered" evidence="1">
    <location>
        <begin position="171"/>
        <end position="312"/>
    </location>
</feature>
<gene>
    <name evidence="2" type="primary">ORF30892</name>
</gene>
<feature type="compositionally biased region" description="Basic and acidic residues" evidence="1">
    <location>
        <begin position="77"/>
        <end position="102"/>
    </location>
</feature>
<feature type="compositionally biased region" description="Acidic residues" evidence="1">
    <location>
        <begin position="250"/>
        <end position="262"/>
    </location>
</feature>
<name>A0A0B6YN92_9EUPU</name>
<sequence>SVPPPIPRHHGPQQGPPNLLRPLHNVSVPPPITRHHGPQHGPPVWPTGYNFMNNKTFQPRGYQGDRRPFNMRGNHRSFGDRGRPMRDRGRYPRRGYTQDKGRGFFSRGRGRIASQHIHQFPNAEMNLIFINPQQEGREENEDSIIDNVNNNNTTLSTNLSTNHQDHITPQLLLPQDKYHKPTDSADSVKEKTSKEPIQPKPRDKFSRFEDSDSEEEDDWMDNLLDTDDVIKTGEKLLEEDEHTDIPVVEQQDDSDKETEDSVEGTYEVEIRKLELSDNEEDDSKLETENSFGGIYSPIVSDNESIDLDALAG</sequence>
<protein>
    <submittedName>
        <fullName evidence="2">Uncharacterized protein</fullName>
    </submittedName>
</protein>
<accession>A0A0B6YN92</accession>